<gene>
    <name evidence="2" type="ORF">KHA94_08785</name>
</gene>
<keyword evidence="3" id="KW-1185">Reference proteome</keyword>
<dbReference type="RefSeq" id="WP_213101756.1">
    <property type="nucleotide sequence ID" value="NZ_JAGYPM010000002.1"/>
</dbReference>
<sequence length="123" mass="13883">MQVNLMTIIIGVIASFGIVSILTGQIHWGIIAGLLVGVGGAKWIRVEKQKASDEIEYDERVNNNIKQVSFQTFSISNLLLLIYLLISDQILNESLVKANYLIIYISITYLIAFYILPIIVRKR</sequence>
<feature type="transmembrane region" description="Helical" evidence="1">
    <location>
        <begin position="67"/>
        <end position="86"/>
    </location>
</feature>
<name>A0ABS5NS82_9BACI</name>
<protein>
    <recommendedName>
        <fullName evidence="4">DUF2178 domain-containing protein</fullName>
    </recommendedName>
</protein>
<comment type="caution">
    <text evidence="2">The sequence shown here is derived from an EMBL/GenBank/DDBJ whole genome shotgun (WGS) entry which is preliminary data.</text>
</comment>
<evidence type="ECO:0000313" key="3">
    <source>
        <dbReference type="Proteomes" id="UP000681027"/>
    </source>
</evidence>
<feature type="transmembrane region" description="Helical" evidence="1">
    <location>
        <begin position="28"/>
        <end position="46"/>
    </location>
</feature>
<evidence type="ECO:0000313" key="2">
    <source>
        <dbReference type="EMBL" id="MBS4190298.1"/>
    </source>
</evidence>
<keyword evidence="1" id="KW-0472">Membrane</keyword>
<evidence type="ECO:0000256" key="1">
    <source>
        <dbReference type="SAM" id="Phobius"/>
    </source>
</evidence>
<accession>A0ABS5NS82</accession>
<dbReference type="EMBL" id="JAGYPM010000002">
    <property type="protein sequence ID" value="MBS4190298.1"/>
    <property type="molecule type" value="Genomic_DNA"/>
</dbReference>
<keyword evidence="1" id="KW-0812">Transmembrane</keyword>
<reference evidence="2 3" key="1">
    <citation type="submission" date="2021-05" db="EMBL/GenBank/DDBJ databases">
        <title>Novel Bacillus species.</title>
        <authorList>
            <person name="Liu G."/>
        </authorList>
    </citation>
    <scope>NUCLEOTIDE SEQUENCE [LARGE SCALE GENOMIC DNA]</scope>
    <source>
        <strain evidence="2 3">FJAT-49705</strain>
    </source>
</reference>
<feature type="transmembrane region" description="Helical" evidence="1">
    <location>
        <begin position="98"/>
        <end position="120"/>
    </location>
</feature>
<dbReference type="Proteomes" id="UP000681027">
    <property type="component" value="Unassembled WGS sequence"/>
</dbReference>
<evidence type="ECO:0008006" key="4">
    <source>
        <dbReference type="Google" id="ProtNLM"/>
    </source>
</evidence>
<keyword evidence="1" id="KW-1133">Transmembrane helix</keyword>
<proteinExistence type="predicted"/>
<organism evidence="2 3">
    <name type="scientific">Cytobacillus citreus</name>
    <dbReference type="NCBI Taxonomy" id="2833586"/>
    <lineage>
        <taxon>Bacteria</taxon>
        <taxon>Bacillati</taxon>
        <taxon>Bacillota</taxon>
        <taxon>Bacilli</taxon>
        <taxon>Bacillales</taxon>
        <taxon>Bacillaceae</taxon>
        <taxon>Cytobacillus</taxon>
    </lineage>
</organism>
<feature type="transmembrane region" description="Helical" evidence="1">
    <location>
        <begin position="5"/>
        <end position="22"/>
    </location>
</feature>